<sequence length="180" mass="20945">MRNKIRIEFDQDLQDALAFHEEYIKHSKDFKRLRIYISLLAPIIGLVSVLNRYFKEGIFDPYSVIAYGIISVLGAYLIPKYIAFRTLRRTRRMYEEGDNSSLLSKTILEFSDEGISATKRDSQSTIQWSGIQKFVERENYYFLYTSSVNAIVIPKAKAGFDSESKKEFDTLLENKSLRIV</sequence>
<keyword evidence="1" id="KW-1133">Transmembrane helix</keyword>
<keyword evidence="1" id="KW-0812">Transmembrane</keyword>
<gene>
    <name evidence="3" type="ORF">EHQ64_07170</name>
</gene>
<dbReference type="Pfam" id="PF14317">
    <property type="entry name" value="YcxB"/>
    <property type="match status" value="1"/>
</dbReference>
<feature type="transmembrane region" description="Helical" evidence="1">
    <location>
        <begin position="33"/>
        <end position="50"/>
    </location>
</feature>
<dbReference type="InterPro" id="IPR025588">
    <property type="entry name" value="YcxB-like_C"/>
</dbReference>
<accession>A0A4R9KAH0</accession>
<evidence type="ECO:0000256" key="1">
    <source>
        <dbReference type="SAM" id="Phobius"/>
    </source>
</evidence>
<name>A0A4R9KAH0_9LEPT</name>
<evidence type="ECO:0000313" key="3">
    <source>
        <dbReference type="EMBL" id="TGL63718.1"/>
    </source>
</evidence>
<dbReference type="EMBL" id="RQGF01000012">
    <property type="protein sequence ID" value="TGL63718.1"/>
    <property type="molecule type" value="Genomic_DNA"/>
</dbReference>
<comment type="caution">
    <text evidence="3">The sequence shown here is derived from an EMBL/GenBank/DDBJ whole genome shotgun (WGS) entry which is preliminary data.</text>
</comment>
<feature type="domain" description="YcxB-like C-terminal" evidence="2">
    <location>
        <begin position="110"/>
        <end position="172"/>
    </location>
</feature>
<reference evidence="3" key="1">
    <citation type="journal article" date="2019" name="PLoS Negl. Trop. Dis.">
        <title>Revisiting the worldwide diversity of Leptospira species in the environment.</title>
        <authorList>
            <person name="Vincent A.T."/>
            <person name="Schiettekatte O."/>
            <person name="Bourhy P."/>
            <person name="Veyrier F.J."/>
            <person name="Picardeau M."/>
        </authorList>
    </citation>
    <scope>NUCLEOTIDE SEQUENCE [LARGE SCALE GENOMIC DNA]</scope>
    <source>
        <strain evidence="3">201702455</strain>
    </source>
</reference>
<evidence type="ECO:0000313" key="4">
    <source>
        <dbReference type="Proteomes" id="UP000297762"/>
    </source>
</evidence>
<proteinExistence type="predicted"/>
<protein>
    <submittedName>
        <fullName evidence="3">YcxB family protein</fullName>
    </submittedName>
</protein>
<dbReference type="AlphaFoldDB" id="A0A4R9KAH0"/>
<dbReference type="RefSeq" id="WP_135648782.1">
    <property type="nucleotide sequence ID" value="NZ_RQGF01000012.1"/>
</dbReference>
<dbReference type="Proteomes" id="UP000297762">
    <property type="component" value="Unassembled WGS sequence"/>
</dbReference>
<organism evidence="3 4">
    <name type="scientific">Leptospira sarikeiensis</name>
    <dbReference type="NCBI Taxonomy" id="2484943"/>
    <lineage>
        <taxon>Bacteria</taxon>
        <taxon>Pseudomonadati</taxon>
        <taxon>Spirochaetota</taxon>
        <taxon>Spirochaetia</taxon>
        <taxon>Leptospirales</taxon>
        <taxon>Leptospiraceae</taxon>
        <taxon>Leptospira</taxon>
    </lineage>
</organism>
<feature type="transmembrane region" description="Helical" evidence="1">
    <location>
        <begin position="62"/>
        <end position="83"/>
    </location>
</feature>
<dbReference type="OrthoDB" id="1249483at2"/>
<evidence type="ECO:0000259" key="2">
    <source>
        <dbReference type="Pfam" id="PF14317"/>
    </source>
</evidence>
<keyword evidence="4" id="KW-1185">Reference proteome</keyword>
<keyword evidence="1" id="KW-0472">Membrane</keyword>